<evidence type="ECO:0000313" key="3">
    <source>
        <dbReference type="EMBL" id="GAA4498951.1"/>
    </source>
</evidence>
<organism evidence="3 4">
    <name type="scientific">Hymenobacter ginsengisoli</name>
    <dbReference type="NCBI Taxonomy" id="1051626"/>
    <lineage>
        <taxon>Bacteria</taxon>
        <taxon>Pseudomonadati</taxon>
        <taxon>Bacteroidota</taxon>
        <taxon>Cytophagia</taxon>
        <taxon>Cytophagales</taxon>
        <taxon>Hymenobacteraceae</taxon>
        <taxon>Hymenobacter</taxon>
    </lineage>
</organism>
<sequence>MKKNLLTLAATAVLMGTVGLATPALAQSSAITNAILSQKAGQLDKALESINQAVASDKTKEKDKAKAWFTRGEIYYQLVDPSTQALFGKYTKDMQPGEPLQKAAESYQKALALDGPTGEYGKQVAGRLQNLYGLAFNAGVKSYNDKDYDKAIASYKLASQMNPQDTSAVLYGAYAYSAKQDFAGAKSAYNQLLAMDAYKTKPAPVGVYTQLLQIARQEKNDAEAQKVLQQALAAYPNNKTFLIEDLNVAMSGGNGAGALDKISKAIAADPNNSNLYAVRAGVYDKQGKTDLAQADYKKAIELDPNNFDSQFNMGIYNFNQAATLYTKASKMDLKTYQLKGKPLEAQGKKYFEASVPYFEKALEIQPNDPSTISALQKVYFRLGRNADSEKMAARLQALKK</sequence>
<dbReference type="Proteomes" id="UP001501243">
    <property type="component" value="Unassembled WGS sequence"/>
</dbReference>
<dbReference type="RefSeq" id="WP_208130643.1">
    <property type="nucleotide sequence ID" value="NZ_BAABGQ010000005.1"/>
</dbReference>
<dbReference type="InterPro" id="IPR011990">
    <property type="entry name" value="TPR-like_helical_dom_sf"/>
</dbReference>
<accession>A0ABP8Q7K4</accession>
<dbReference type="PANTHER" id="PTHR12558:SF13">
    <property type="entry name" value="CELL DIVISION CYCLE PROTEIN 27 HOMOLOG"/>
    <property type="match status" value="1"/>
</dbReference>
<dbReference type="SUPFAM" id="SSF48452">
    <property type="entry name" value="TPR-like"/>
    <property type="match status" value="2"/>
</dbReference>
<dbReference type="SMART" id="SM00028">
    <property type="entry name" value="TPR"/>
    <property type="match status" value="4"/>
</dbReference>
<dbReference type="Gene3D" id="1.25.40.10">
    <property type="entry name" value="Tetratricopeptide repeat domain"/>
    <property type="match status" value="4"/>
</dbReference>
<evidence type="ECO:0000256" key="2">
    <source>
        <dbReference type="SAM" id="SignalP"/>
    </source>
</evidence>
<dbReference type="Pfam" id="PF13432">
    <property type="entry name" value="TPR_16"/>
    <property type="match status" value="2"/>
</dbReference>
<feature type="repeat" description="TPR" evidence="1">
    <location>
        <begin position="273"/>
        <end position="306"/>
    </location>
</feature>
<dbReference type="PANTHER" id="PTHR12558">
    <property type="entry name" value="CELL DIVISION CYCLE 16,23,27"/>
    <property type="match status" value="1"/>
</dbReference>
<proteinExistence type="predicted"/>
<dbReference type="EMBL" id="BAABGQ010000005">
    <property type="protein sequence ID" value="GAA4498951.1"/>
    <property type="molecule type" value="Genomic_DNA"/>
</dbReference>
<protein>
    <submittedName>
        <fullName evidence="3">Tetratricopeptide repeat protein</fullName>
    </submittedName>
</protein>
<dbReference type="InterPro" id="IPR019734">
    <property type="entry name" value="TPR_rpt"/>
</dbReference>
<evidence type="ECO:0000256" key="1">
    <source>
        <dbReference type="PROSITE-ProRule" id="PRU00339"/>
    </source>
</evidence>
<evidence type="ECO:0000313" key="4">
    <source>
        <dbReference type="Proteomes" id="UP001501243"/>
    </source>
</evidence>
<dbReference type="PROSITE" id="PS50005">
    <property type="entry name" value="TPR"/>
    <property type="match status" value="1"/>
</dbReference>
<name>A0ABP8Q7K4_9BACT</name>
<dbReference type="Pfam" id="PF13414">
    <property type="entry name" value="TPR_11"/>
    <property type="match status" value="1"/>
</dbReference>
<dbReference type="Pfam" id="PF13181">
    <property type="entry name" value="TPR_8"/>
    <property type="match status" value="1"/>
</dbReference>
<keyword evidence="1" id="KW-0802">TPR repeat</keyword>
<keyword evidence="4" id="KW-1185">Reference proteome</keyword>
<keyword evidence="2" id="KW-0732">Signal</keyword>
<comment type="caution">
    <text evidence="3">The sequence shown here is derived from an EMBL/GenBank/DDBJ whole genome shotgun (WGS) entry which is preliminary data.</text>
</comment>
<gene>
    <name evidence="3" type="ORF">GCM10023172_16840</name>
</gene>
<reference evidence="4" key="1">
    <citation type="journal article" date="2019" name="Int. J. Syst. Evol. Microbiol.">
        <title>The Global Catalogue of Microorganisms (GCM) 10K type strain sequencing project: providing services to taxonomists for standard genome sequencing and annotation.</title>
        <authorList>
            <consortium name="The Broad Institute Genomics Platform"/>
            <consortium name="The Broad Institute Genome Sequencing Center for Infectious Disease"/>
            <person name="Wu L."/>
            <person name="Ma J."/>
        </authorList>
    </citation>
    <scope>NUCLEOTIDE SEQUENCE [LARGE SCALE GENOMIC DNA]</scope>
    <source>
        <strain evidence="4">JCM 17841</strain>
    </source>
</reference>
<feature type="chain" id="PRO_5046650919" evidence="2">
    <location>
        <begin position="27"/>
        <end position="400"/>
    </location>
</feature>
<feature type="signal peptide" evidence="2">
    <location>
        <begin position="1"/>
        <end position="26"/>
    </location>
</feature>